<dbReference type="Gene3D" id="3.10.105.10">
    <property type="entry name" value="Dipeptide-binding Protein, Domain 3"/>
    <property type="match status" value="1"/>
</dbReference>
<dbReference type="PANTHER" id="PTHR30290:SF38">
    <property type="entry name" value="D,D-DIPEPTIDE-BINDING PERIPLASMIC PROTEIN DDPA-RELATED"/>
    <property type="match status" value="1"/>
</dbReference>
<evidence type="ECO:0000259" key="5">
    <source>
        <dbReference type="Pfam" id="PF00496"/>
    </source>
</evidence>
<evidence type="ECO:0000256" key="2">
    <source>
        <dbReference type="ARBA" id="ARBA00005695"/>
    </source>
</evidence>
<dbReference type="InterPro" id="IPR039424">
    <property type="entry name" value="SBP_5"/>
</dbReference>
<dbReference type="CDD" id="cd08494">
    <property type="entry name" value="PBP2_NikA_DppA_OppA_like_6"/>
    <property type="match status" value="1"/>
</dbReference>
<keyword evidence="7" id="KW-1185">Reference proteome</keyword>
<evidence type="ECO:0000256" key="1">
    <source>
        <dbReference type="ARBA" id="ARBA00004418"/>
    </source>
</evidence>
<reference evidence="6 7" key="1">
    <citation type="submission" date="2021-01" db="EMBL/GenBank/DDBJ databases">
        <title>Draft genomes of Rhodovulum sulfidophilum.</title>
        <authorList>
            <person name="Guzman M.S."/>
        </authorList>
    </citation>
    <scope>NUCLEOTIDE SEQUENCE [LARGE SCALE GENOMIC DNA]</scope>
    <source>
        <strain evidence="6 7">AB35</strain>
    </source>
</reference>
<evidence type="ECO:0000313" key="6">
    <source>
        <dbReference type="EMBL" id="MBL3609086.1"/>
    </source>
</evidence>
<protein>
    <submittedName>
        <fullName evidence="6">ABC transporter substrate-binding protein</fullName>
    </submittedName>
</protein>
<dbReference type="EMBL" id="JAESJJ010000010">
    <property type="protein sequence ID" value="MBL3609086.1"/>
    <property type="molecule type" value="Genomic_DNA"/>
</dbReference>
<dbReference type="InterPro" id="IPR000914">
    <property type="entry name" value="SBP_5_dom"/>
</dbReference>
<feature type="domain" description="Solute-binding protein family 5" evidence="5">
    <location>
        <begin position="90"/>
        <end position="419"/>
    </location>
</feature>
<organism evidence="6 7">
    <name type="scientific">Rhodovulum sulfidophilum</name>
    <name type="common">Rhodobacter sulfidophilus</name>
    <dbReference type="NCBI Taxonomy" id="35806"/>
    <lineage>
        <taxon>Bacteria</taxon>
        <taxon>Pseudomonadati</taxon>
        <taxon>Pseudomonadota</taxon>
        <taxon>Alphaproteobacteria</taxon>
        <taxon>Rhodobacterales</taxon>
        <taxon>Paracoccaceae</taxon>
        <taxon>Rhodovulum</taxon>
    </lineage>
</organism>
<dbReference type="PIRSF" id="PIRSF002741">
    <property type="entry name" value="MppA"/>
    <property type="match status" value="1"/>
</dbReference>
<comment type="caution">
    <text evidence="6">The sequence shown here is derived from an EMBL/GenBank/DDBJ whole genome shotgun (WGS) entry which is preliminary data.</text>
</comment>
<accession>A0ABS1RSS8</accession>
<evidence type="ECO:0000256" key="3">
    <source>
        <dbReference type="ARBA" id="ARBA00022729"/>
    </source>
</evidence>
<name>A0ABS1RSS8_RHOSU</name>
<sequence length="512" mass="55761">MGPERKGDRRMRPIRTTALNLALALPFALALTIAPTAGPAQAAPPDTITIGMVLEPPNLDPTSGAAAAIDEVVYANLFEGLTRFAPDGTVAPGLAASWEANEAATVYTFHLREGVRFHDGTALEAEDVVFTLDRARGPDSTNAQKALFEGIESVAAPDPLTVTVTLARPDGAFPFKMAWGDAVIVAPETAGTEASAPVGTGPFRFERWVHGDRVELLRNPDYWGPAPALARATFKFIPDPNAAFAAMMAGDVDAFPNFPAPETLPQFEADPRFRVIVGTTEGETILALNNRRPPLDNIRVREAIAHAVNRQDIIDGAMFGYGTPIGTHFAPHHPDYVDLTDLSRHDPKKARALLAEAGQTDLTLRLALPPPSYARRGGEIVASELRAVGIETEIVNLEWAQWLDQIFRRHDFDLTIVSHTEPMDIGIYARPDYYFGYDRPDFPALMDRLAGATDPAERSEILKAAQRMIAEDYVNVYLFQLAKTGVANAKLEGLWENAPTQANDLTAVHWTD</sequence>
<proteinExistence type="inferred from homology"/>
<dbReference type="PANTHER" id="PTHR30290">
    <property type="entry name" value="PERIPLASMIC BINDING COMPONENT OF ABC TRANSPORTER"/>
    <property type="match status" value="1"/>
</dbReference>
<dbReference type="InterPro" id="IPR030678">
    <property type="entry name" value="Peptide/Ni-bd"/>
</dbReference>
<comment type="subcellular location">
    <subcellularLocation>
        <location evidence="1">Periplasm</location>
    </subcellularLocation>
</comment>
<feature type="signal peptide" evidence="4">
    <location>
        <begin position="1"/>
        <end position="42"/>
    </location>
</feature>
<dbReference type="Gene3D" id="3.40.190.10">
    <property type="entry name" value="Periplasmic binding protein-like II"/>
    <property type="match status" value="1"/>
</dbReference>
<feature type="chain" id="PRO_5045912769" evidence="4">
    <location>
        <begin position="43"/>
        <end position="512"/>
    </location>
</feature>
<evidence type="ECO:0000256" key="4">
    <source>
        <dbReference type="SAM" id="SignalP"/>
    </source>
</evidence>
<gene>
    <name evidence="6" type="ORF">JMM60_09765</name>
</gene>
<dbReference type="Pfam" id="PF00496">
    <property type="entry name" value="SBP_bac_5"/>
    <property type="match status" value="1"/>
</dbReference>
<comment type="similarity">
    <text evidence="2">Belongs to the bacterial solute-binding protein 5 family.</text>
</comment>
<keyword evidence="3 4" id="KW-0732">Signal</keyword>
<evidence type="ECO:0000313" key="7">
    <source>
        <dbReference type="Proteomes" id="UP000604473"/>
    </source>
</evidence>
<dbReference type="Proteomes" id="UP000604473">
    <property type="component" value="Unassembled WGS sequence"/>
</dbReference>
<dbReference type="SUPFAM" id="SSF53850">
    <property type="entry name" value="Periplasmic binding protein-like II"/>
    <property type="match status" value="1"/>
</dbReference>